<dbReference type="EMBL" id="FOXS01000010">
    <property type="protein sequence ID" value="SFQ82464.1"/>
    <property type="molecule type" value="Genomic_DNA"/>
</dbReference>
<feature type="signal peptide" evidence="1">
    <location>
        <begin position="1"/>
        <end position="19"/>
    </location>
</feature>
<dbReference type="OrthoDB" id="885087at2"/>
<evidence type="ECO:0000256" key="1">
    <source>
        <dbReference type="SAM" id="SignalP"/>
    </source>
</evidence>
<sequence length="232" mass="25989">MRPLLTALLLLTACAAVRAQEFDSAADKAALLREVEILKQGVAQRKPGEADTAFLQRLFPASFEHEKAIRYAWRPSAHGPQLFFSRAQRDELHTEGEGTELFVLDPFQPGRYAVQVLFLEPIGDITNLAAFFFADVNQDGQKELLALVYAEVQRVVLLNVGPGKKERAVGRFSHWQTQVFRYRGRNAAGLPRYEPDQTSRPYLNGLRSAAAVRQALAQHQQQPKRPPGKAVK</sequence>
<evidence type="ECO:0000313" key="3">
    <source>
        <dbReference type="Proteomes" id="UP000199029"/>
    </source>
</evidence>
<gene>
    <name evidence="2" type="ORF">SAMN04515668_4819</name>
</gene>
<accession>A0A1I6BNK8</accession>
<proteinExistence type="predicted"/>
<feature type="chain" id="PRO_5011573103" evidence="1">
    <location>
        <begin position="20"/>
        <end position="232"/>
    </location>
</feature>
<keyword evidence="1" id="KW-0732">Signal</keyword>
<keyword evidence="3" id="KW-1185">Reference proteome</keyword>
<evidence type="ECO:0000313" key="2">
    <source>
        <dbReference type="EMBL" id="SFQ82464.1"/>
    </source>
</evidence>
<dbReference type="AlphaFoldDB" id="A0A1I6BNK8"/>
<organism evidence="2 3">
    <name type="scientific">Hymenobacter arizonensis</name>
    <name type="common">Siccationidurans arizonensis</name>
    <dbReference type="NCBI Taxonomy" id="1227077"/>
    <lineage>
        <taxon>Bacteria</taxon>
        <taxon>Pseudomonadati</taxon>
        <taxon>Bacteroidota</taxon>
        <taxon>Cytophagia</taxon>
        <taxon>Cytophagales</taxon>
        <taxon>Hymenobacteraceae</taxon>
        <taxon>Hymenobacter</taxon>
    </lineage>
</organism>
<dbReference type="RefSeq" id="WP_143080402.1">
    <property type="nucleotide sequence ID" value="NZ_FOXS01000010.1"/>
</dbReference>
<protein>
    <submittedName>
        <fullName evidence="2">Uncharacterized protein</fullName>
    </submittedName>
</protein>
<reference evidence="3" key="1">
    <citation type="submission" date="2016-10" db="EMBL/GenBank/DDBJ databases">
        <authorList>
            <person name="Varghese N."/>
            <person name="Submissions S."/>
        </authorList>
    </citation>
    <scope>NUCLEOTIDE SEQUENCE [LARGE SCALE GENOMIC DNA]</scope>
    <source>
        <strain evidence="3">OR362-8,ATCC BAA-1266,JCM 13504</strain>
    </source>
</reference>
<dbReference type="Proteomes" id="UP000199029">
    <property type="component" value="Unassembled WGS sequence"/>
</dbReference>
<name>A0A1I6BNK8_HYMAR</name>